<dbReference type="SUPFAM" id="SSF48179">
    <property type="entry name" value="6-phosphogluconate dehydrogenase C-terminal domain-like"/>
    <property type="match status" value="1"/>
</dbReference>
<organism evidence="3 4">
    <name type="scientific">Candidatus Caccoplasma intestinavium</name>
    <dbReference type="NCBI Taxonomy" id="2840716"/>
    <lineage>
        <taxon>Bacteria</taxon>
        <taxon>Pseudomonadati</taxon>
        <taxon>Bacteroidota</taxon>
        <taxon>Bacteroidia</taxon>
        <taxon>Bacteroidales</taxon>
        <taxon>Bacteroidaceae</taxon>
        <taxon>Bacteroidaceae incertae sedis</taxon>
        <taxon>Candidatus Caccoplasma</taxon>
    </lineage>
</organism>
<proteinExistence type="predicted"/>
<evidence type="ECO:0000259" key="2">
    <source>
        <dbReference type="Pfam" id="PF10728"/>
    </source>
</evidence>
<dbReference type="AlphaFoldDB" id="A0A9D1GF33"/>
<dbReference type="InterPro" id="IPR018931">
    <property type="entry name" value="DUF2520"/>
</dbReference>
<reference evidence="3" key="1">
    <citation type="submission" date="2020-10" db="EMBL/GenBank/DDBJ databases">
        <authorList>
            <person name="Gilroy R."/>
        </authorList>
    </citation>
    <scope>NUCLEOTIDE SEQUENCE</scope>
    <source>
        <strain evidence="3">21143</strain>
    </source>
</reference>
<dbReference type="InterPro" id="IPR037108">
    <property type="entry name" value="TM1727-like_C_sf"/>
</dbReference>
<gene>
    <name evidence="3" type="ORF">IAD06_06720</name>
</gene>
<comment type="caution">
    <text evidence="3">The sequence shown here is derived from an EMBL/GenBank/DDBJ whole genome shotgun (WGS) entry which is preliminary data.</text>
</comment>
<dbReference type="Pfam" id="PF03807">
    <property type="entry name" value="F420_oxidored"/>
    <property type="match status" value="1"/>
</dbReference>
<sequence length="270" mass="30468">MVKETKQRIVFIGAGNLATHLSMALQQAGYDVAQVYSRTEDSAQRLAGKLKCGMTTRIEELYNDADIYIFSVSDSALEKLIDKVPRCEEALYLHTAGSIPMSVFSGKCRRYGVLYPLQTFSKNRDVQFDEIPIFIEGSSPETTATLQKIGREISGQVLEATSEQRRHLHLAAVFACNFTNHLYAIAAELLEKQHLPFDTLRPLIRETAAKIESLTPIDAQTGPAIRYDRNVMQRHIDLLDDNDEKEIYRLLSRHIHAFADTPPTQSTTHE</sequence>
<evidence type="ECO:0000259" key="1">
    <source>
        <dbReference type="Pfam" id="PF03807"/>
    </source>
</evidence>
<dbReference type="Gene3D" id="3.40.50.720">
    <property type="entry name" value="NAD(P)-binding Rossmann-like Domain"/>
    <property type="match status" value="1"/>
</dbReference>
<dbReference type="PANTHER" id="PTHR40459">
    <property type="entry name" value="CONSERVED HYPOTHETICAL ALANINE AND LEUCINE RICH PROTEIN"/>
    <property type="match status" value="1"/>
</dbReference>
<accession>A0A9D1GF33</accession>
<protein>
    <submittedName>
        <fullName evidence="3">DUF2520 domain-containing protein</fullName>
    </submittedName>
</protein>
<name>A0A9D1GF33_9BACT</name>
<dbReference type="Pfam" id="PF10728">
    <property type="entry name" value="DUF2520"/>
    <property type="match status" value="1"/>
</dbReference>
<evidence type="ECO:0000313" key="3">
    <source>
        <dbReference type="EMBL" id="HIT39713.1"/>
    </source>
</evidence>
<dbReference type="InterPro" id="IPR036291">
    <property type="entry name" value="NAD(P)-bd_dom_sf"/>
</dbReference>
<dbReference type="Gene3D" id="1.10.1040.20">
    <property type="entry name" value="ProC-like, C-terminal domain"/>
    <property type="match status" value="1"/>
</dbReference>
<dbReference type="PANTHER" id="PTHR40459:SF1">
    <property type="entry name" value="CONSERVED HYPOTHETICAL ALANINE AND LEUCINE RICH PROTEIN"/>
    <property type="match status" value="1"/>
</dbReference>
<dbReference type="EMBL" id="DVKT01000051">
    <property type="protein sequence ID" value="HIT39713.1"/>
    <property type="molecule type" value="Genomic_DNA"/>
</dbReference>
<dbReference type="InterPro" id="IPR028939">
    <property type="entry name" value="P5C_Rdtase_cat_N"/>
</dbReference>
<feature type="domain" description="Pyrroline-5-carboxylate reductase catalytic N-terminal" evidence="1">
    <location>
        <begin position="8"/>
        <end position="84"/>
    </location>
</feature>
<dbReference type="SUPFAM" id="SSF51735">
    <property type="entry name" value="NAD(P)-binding Rossmann-fold domains"/>
    <property type="match status" value="1"/>
</dbReference>
<dbReference type="Proteomes" id="UP000886722">
    <property type="component" value="Unassembled WGS sequence"/>
</dbReference>
<feature type="domain" description="DUF2520" evidence="2">
    <location>
        <begin position="131"/>
        <end position="255"/>
    </location>
</feature>
<reference evidence="3" key="2">
    <citation type="journal article" date="2021" name="PeerJ">
        <title>Extensive microbial diversity within the chicken gut microbiome revealed by metagenomics and culture.</title>
        <authorList>
            <person name="Gilroy R."/>
            <person name="Ravi A."/>
            <person name="Getino M."/>
            <person name="Pursley I."/>
            <person name="Horton D.L."/>
            <person name="Alikhan N.F."/>
            <person name="Baker D."/>
            <person name="Gharbi K."/>
            <person name="Hall N."/>
            <person name="Watson M."/>
            <person name="Adriaenssens E.M."/>
            <person name="Foster-Nyarko E."/>
            <person name="Jarju S."/>
            <person name="Secka A."/>
            <person name="Antonio M."/>
            <person name="Oren A."/>
            <person name="Chaudhuri R.R."/>
            <person name="La Ragione R."/>
            <person name="Hildebrand F."/>
            <person name="Pallen M.J."/>
        </authorList>
    </citation>
    <scope>NUCLEOTIDE SEQUENCE</scope>
    <source>
        <strain evidence="3">21143</strain>
    </source>
</reference>
<dbReference type="InterPro" id="IPR008927">
    <property type="entry name" value="6-PGluconate_DH-like_C_sf"/>
</dbReference>
<evidence type="ECO:0000313" key="4">
    <source>
        <dbReference type="Proteomes" id="UP000886722"/>
    </source>
</evidence>